<sequence length="307" mass="31934">MPTLLAITPGLVGLLIAMVVIRLWPHSVPLVPRIRSVSAGVGLGLALTVEIVVLASGNWPFQSAGHPWPLEWLSGIPGDWQVAAPLLAASIAVAFQAVPVPARPPSTTAVLTRRTPFAFAPKRWLITAGVLITVAAALAVAGGLASQPDEDGAFTMWVQDAGVGSVGRLIYGWAFSLPSVVLLSLLGAATLLALLSVARPSIAEDAAGDQAIRRSWSRTILATTCGAVLIHVGGVLTFFAYTANLRTGVPLDDAIIPVFPPFAALAPLLIVLGVGAIIAGFVIWFRLFLEQMSIAAAVRHSDAGHAH</sequence>
<feature type="transmembrane region" description="Helical" evidence="1">
    <location>
        <begin position="219"/>
        <end position="242"/>
    </location>
</feature>
<evidence type="ECO:0000313" key="3">
    <source>
        <dbReference type="Proteomes" id="UP000325516"/>
    </source>
</evidence>
<feature type="transmembrane region" description="Helical" evidence="1">
    <location>
        <begin position="170"/>
        <end position="198"/>
    </location>
</feature>
<reference evidence="3" key="1">
    <citation type="submission" date="2019-09" db="EMBL/GenBank/DDBJ databases">
        <title>Mumia zhuanghuii sp. nov. isolated from the intestinal contents of plateau pika (Ochotona curzoniae) in the Qinghai-Tibet plateau of China.</title>
        <authorList>
            <person name="Tian Z."/>
        </authorList>
    </citation>
    <scope>NUCLEOTIDE SEQUENCE [LARGE SCALE GENOMIC DNA]</scope>
    <source>
        <strain evidence="3">L-031</strain>
    </source>
</reference>
<dbReference type="AlphaFoldDB" id="A0A5J6L3T3"/>
<feature type="transmembrane region" description="Helical" evidence="1">
    <location>
        <begin position="37"/>
        <end position="60"/>
    </location>
</feature>
<proteinExistence type="predicted"/>
<dbReference type="RefSeq" id="WP_150924533.1">
    <property type="nucleotide sequence ID" value="NZ_CP044232.1"/>
</dbReference>
<feature type="transmembrane region" description="Helical" evidence="1">
    <location>
        <begin position="262"/>
        <end position="285"/>
    </location>
</feature>
<keyword evidence="3" id="KW-1185">Reference proteome</keyword>
<protein>
    <submittedName>
        <fullName evidence="2">Uncharacterized protein</fullName>
    </submittedName>
</protein>
<keyword evidence="1" id="KW-1133">Transmembrane helix</keyword>
<evidence type="ECO:0000256" key="1">
    <source>
        <dbReference type="SAM" id="Phobius"/>
    </source>
</evidence>
<feature type="transmembrane region" description="Helical" evidence="1">
    <location>
        <begin position="123"/>
        <end position="145"/>
    </location>
</feature>
<evidence type="ECO:0000313" key="2">
    <source>
        <dbReference type="EMBL" id="QEW03036.1"/>
    </source>
</evidence>
<keyword evidence="1" id="KW-0472">Membrane</keyword>
<dbReference type="Proteomes" id="UP000325516">
    <property type="component" value="Chromosome"/>
</dbReference>
<accession>A0A5J6L3T3</accession>
<name>A0A5J6L3T3_9MICO</name>
<dbReference type="KEGG" id="mlz:F6J85_07925"/>
<keyword evidence="1" id="KW-0812">Transmembrane</keyword>
<feature type="transmembrane region" description="Helical" evidence="1">
    <location>
        <begin position="6"/>
        <end position="25"/>
    </location>
</feature>
<organism evidence="2 3">
    <name type="scientific">Microbacterium lushaniae</name>
    <dbReference type="NCBI Taxonomy" id="2614639"/>
    <lineage>
        <taxon>Bacteria</taxon>
        <taxon>Bacillati</taxon>
        <taxon>Actinomycetota</taxon>
        <taxon>Actinomycetes</taxon>
        <taxon>Micrococcales</taxon>
        <taxon>Microbacteriaceae</taxon>
        <taxon>Microbacterium</taxon>
    </lineage>
</organism>
<feature type="transmembrane region" description="Helical" evidence="1">
    <location>
        <begin position="80"/>
        <end position="102"/>
    </location>
</feature>
<gene>
    <name evidence="2" type="ORF">F6J85_07925</name>
</gene>
<dbReference type="EMBL" id="CP044232">
    <property type="protein sequence ID" value="QEW03036.1"/>
    <property type="molecule type" value="Genomic_DNA"/>
</dbReference>